<evidence type="ECO:0000313" key="1">
    <source>
        <dbReference type="EMBL" id="CDW48547.1"/>
    </source>
</evidence>
<reference evidence="1" key="1">
    <citation type="submission" date="2014-05" db="EMBL/GenBank/DDBJ databases">
        <authorList>
            <person name="Chronopoulou M."/>
        </authorList>
    </citation>
    <scope>NUCLEOTIDE SEQUENCE</scope>
    <source>
        <tissue evidence="1">Whole organism</tissue>
    </source>
</reference>
<name>A0A0K2VEC3_LEPSM</name>
<proteinExistence type="predicted"/>
<dbReference type="EMBL" id="HACA01031186">
    <property type="protein sequence ID" value="CDW48547.1"/>
    <property type="molecule type" value="Transcribed_RNA"/>
</dbReference>
<organism evidence="1">
    <name type="scientific">Lepeophtheirus salmonis</name>
    <name type="common">Salmon louse</name>
    <name type="synonym">Caligus salmonis</name>
    <dbReference type="NCBI Taxonomy" id="72036"/>
    <lineage>
        <taxon>Eukaryota</taxon>
        <taxon>Metazoa</taxon>
        <taxon>Ecdysozoa</taxon>
        <taxon>Arthropoda</taxon>
        <taxon>Crustacea</taxon>
        <taxon>Multicrustacea</taxon>
        <taxon>Hexanauplia</taxon>
        <taxon>Copepoda</taxon>
        <taxon>Siphonostomatoida</taxon>
        <taxon>Caligidae</taxon>
        <taxon>Lepeophtheirus</taxon>
    </lineage>
</organism>
<protein>
    <submittedName>
        <fullName evidence="1">Putative LOC102314664 [Haplochromis burtoni]</fullName>
    </submittedName>
</protein>
<dbReference type="AlphaFoldDB" id="A0A0K2VEC3"/>
<sequence>MKNIGFPKLYFNTIKNMISNVISIIYIEGDPVV</sequence>
<accession>A0A0K2VEC3</accession>